<gene>
    <name evidence="9" type="primary">sirC</name>
    <name evidence="9" type="ORF">JMUB590_2267</name>
</gene>
<dbReference type="Pfam" id="PF01032">
    <property type="entry name" value="FecCD"/>
    <property type="match status" value="1"/>
</dbReference>
<feature type="transmembrane region" description="Helical" evidence="8">
    <location>
        <begin position="265"/>
        <end position="284"/>
    </location>
</feature>
<comment type="similarity">
    <text evidence="2">Belongs to the binding-protein-dependent transport system permease family. FecCD subfamily.</text>
</comment>
<evidence type="ECO:0000256" key="2">
    <source>
        <dbReference type="ARBA" id="ARBA00007935"/>
    </source>
</evidence>
<feature type="transmembrane region" description="Helical" evidence="8">
    <location>
        <begin position="148"/>
        <end position="169"/>
    </location>
</feature>
<dbReference type="InterPro" id="IPR000522">
    <property type="entry name" value="ABC_transptr_permease_BtuC"/>
</dbReference>
<protein>
    <submittedName>
        <fullName evidence="9">Iron complex transport system permease protein</fullName>
    </submittedName>
</protein>
<evidence type="ECO:0000313" key="9">
    <source>
        <dbReference type="EMBL" id="BBD93321.1"/>
    </source>
</evidence>
<dbReference type="CDD" id="cd06550">
    <property type="entry name" value="TM_ABC_iron-siderophores_like"/>
    <property type="match status" value="1"/>
</dbReference>
<evidence type="ECO:0000256" key="5">
    <source>
        <dbReference type="ARBA" id="ARBA00022692"/>
    </source>
</evidence>
<dbReference type="PANTHER" id="PTHR30472">
    <property type="entry name" value="FERRIC ENTEROBACTIN TRANSPORT SYSTEM PERMEASE PROTEIN"/>
    <property type="match status" value="1"/>
</dbReference>
<dbReference type="InterPro" id="IPR037294">
    <property type="entry name" value="ABC_BtuC-like"/>
</dbReference>
<feature type="transmembrane region" description="Helical" evidence="8">
    <location>
        <begin position="238"/>
        <end position="259"/>
    </location>
</feature>
<evidence type="ECO:0000313" key="10">
    <source>
        <dbReference type="Proteomes" id="UP000274772"/>
    </source>
</evidence>
<reference evidence="9 10" key="1">
    <citation type="submission" date="2018-05" db="EMBL/GenBank/DDBJ databases">
        <title>Complete genome sequencing of three human clinical isolates of Staphylococcus caprae reveals virulence factors similar to those of S. epidermidis and S. capitis.</title>
        <authorList>
            <person name="Watanabe S."/>
            <person name="Cui L."/>
        </authorList>
    </citation>
    <scope>NUCLEOTIDE SEQUENCE [LARGE SCALE GENOMIC DNA]</scope>
    <source>
        <strain evidence="9 10">JMUB590</strain>
    </source>
</reference>
<evidence type="ECO:0000256" key="3">
    <source>
        <dbReference type="ARBA" id="ARBA00022448"/>
    </source>
</evidence>
<evidence type="ECO:0000256" key="8">
    <source>
        <dbReference type="SAM" id="Phobius"/>
    </source>
</evidence>
<feature type="transmembrane region" description="Helical" evidence="8">
    <location>
        <begin position="103"/>
        <end position="127"/>
    </location>
</feature>
<keyword evidence="7 8" id="KW-0472">Membrane</keyword>
<feature type="transmembrane region" description="Helical" evidence="8">
    <location>
        <begin position="21"/>
        <end position="38"/>
    </location>
</feature>
<proteinExistence type="inferred from homology"/>
<keyword evidence="5 8" id="KW-0812">Transmembrane</keyword>
<feature type="transmembrane region" description="Helical" evidence="8">
    <location>
        <begin position="77"/>
        <end position="97"/>
    </location>
</feature>
<evidence type="ECO:0000256" key="1">
    <source>
        <dbReference type="ARBA" id="ARBA00004651"/>
    </source>
</evidence>
<dbReference type="PANTHER" id="PTHR30472:SF25">
    <property type="entry name" value="ABC TRANSPORTER PERMEASE PROTEIN MJ0876-RELATED"/>
    <property type="match status" value="1"/>
</dbReference>
<evidence type="ECO:0000256" key="6">
    <source>
        <dbReference type="ARBA" id="ARBA00022989"/>
    </source>
</evidence>
<evidence type="ECO:0000256" key="7">
    <source>
        <dbReference type="ARBA" id="ARBA00023136"/>
    </source>
</evidence>
<dbReference type="Proteomes" id="UP000274772">
    <property type="component" value="Chromosome"/>
</dbReference>
<evidence type="ECO:0000256" key="4">
    <source>
        <dbReference type="ARBA" id="ARBA00022475"/>
    </source>
</evidence>
<dbReference type="Gene3D" id="1.10.3470.10">
    <property type="entry name" value="ABC transporter involved in vitamin B12 uptake, BtuC"/>
    <property type="match status" value="1"/>
</dbReference>
<feature type="transmembrane region" description="Helical" evidence="8">
    <location>
        <begin position="50"/>
        <end position="70"/>
    </location>
</feature>
<accession>A0ABN5W5K6</accession>
<comment type="subcellular location">
    <subcellularLocation>
        <location evidence="1">Cell membrane</location>
        <topology evidence="1">Multi-pass membrane protein</topology>
    </subcellularLocation>
</comment>
<organism evidence="9 10">
    <name type="scientific">Staphylococcus caprae</name>
    <dbReference type="NCBI Taxonomy" id="29380"/>
    <lineage>
        <taxon>Bacteria</taxon>
        <taxon>Bacillati</taxon>
        <taxon>Bacillota</taxon>
        <taxon>Bacilli</taxon>
        <taxon>Bacillales</taxon>
        <taxon>Staphylococcaceae</taxon>
        <taxon>Staphylococcus</taxon>
    </lineage>
</organism>
<feature type="transmembrane region" description="Helical" evidence="8">
    <location>
        <begin position="189"/>
        <end position="217"/>
    </location>
</feature>
<sequence length="291" mass="31537">MGNLNDTFNQTILLKVRLPRVIEAVLTGATLTLAGQMFQTVLNNPLADSFTLGLASGASLGSGLALFFGLSFLWLPFFSITLSLITLILVLGLSAILSRGYPVSVLILLGLMIGALFNAPLYMLVLMQPRKMNSIANYLFGGFASAEYHDVVIITVTLSIAIVILFSMQKSIKLLQLGELKSQSLGLNVQTITFLVLTISSIITAVVVAYVGIIGFIGMIVPQLIRRFYWRYELGTHMLLNLIVGSAVMLIADFIGGTIIQPVQIPASIIMALLGIPVLFYILITQSKVLR</sequence>
<name>A0ABN5W5K6_9STAP</name>
<keyword evidence="10" id="KW-1185">Reference proteome</keyword>
<dbReference type="EMBL" id="AP018586">
    <property type="protein sequence ID" value="BBD93321.1"/>
    <property type="molecule type" value="Genomic_DNA"/>
</dbReference>
<keyword evidence="3" id="KW-0813">Transport</keyword>
<dbReference type="SUPFAM" id="SSF81345">
    <property type="entry name" value="ABC transporter involved in vitamin B12 uptake, BtuC"/>
    <property type="match status" value="1"/>
</dbReference>
<keyword evidence="6 8" id="KW-1133">Transmembrane helix</keyword>
<keyword evidence="4" id="KW-1003">Cell membrane</keyword>